<sequence>MGNKIAVDPDRLQGLADSMVGGISAIQDNYKDLHKRLALLVLNAPAEYRHCFNNVGDPWNTGGRLVEGLNEMEIKVRQTADKFDEADNYVAKLYNLYDKYGTMTAMGATAGRQGLYYAMGATQFIKDSNGAYTFKHAGLLSYLSDIVDNSKARNFVRGRLSVFNLRKKFVNTPLEDLVHKKFARYLPNDVLDLVNATQTFDDAINLGGLKSANFGSVIKSAAKFGRVNAVFTVGTTFAVEMGGMGLKISQNYSKYSRQPEILKRENAKAVGNALNKTAAVSTGAIIGGVIGGVAGSFLGPVGTVIAAGVGSTIGGFIGEQAAKLTAGFAEKLALKAKEPIHKTLETIKGGLKKVGKVADAVSKGTDLINDGIKGIFKSPKALFNP</sequence>
<organism evidence="1 2">
    <name type="scientific">Mesobacillus zeae</name>
    <dbReference type="NCBI Taxonomy" id="1917180"/>
    <lineage>
        <taxon>Bacteria</taxon>
        <taxon>Bacillati</taxon>
        <taxon>Bacillota</taxon>
        <taxon>Bacilli</taxon>
        <taxon>Bacillales</taxon>
        <taxon>Bacillaceae</taxon>
        <taxon>Mesobacillus</taxon>
    </lineage>
</organism>
<proteinExistence type="predicted"/>
<comment type="caution">
    <text evidence="1">The sequence shown here is derived from an EMBL/GenBank/DDBJ whole genome shotgun (WGS) entry which is preliminary data.</text>
</comment>
<evidence type="ECO:0000313" key="1">
    <source>
        <dbReference type="EMBL" id="RID86761.1"/>
    </source>
</evidence>
<evidence type="ECO:0000313" key="2">
    <source>
        <dbReference type="Proteomes" id="UP000265816"/>
    </source>
</evidence>
<accession>A0A398BBE2</accession>
<keyword evidence="2" id="KW-1185">Reference proteome</keyword>
<dbReference type="EMBL" id="QWVT01000011">
    <property type="protein sequence ID" value="RID86761.1"/>
    <property type="molecule type" value="Genomic_DNA"/>
</dbReference>
<dbReference type="RefSeq" id="WP_119111941.1">
    <property type="nucleotide sequence ID" value="NZ_CBCSEO010000006.1"/>
</dbReference>
<dbReference type="Proteomes" id="UP000265816">
    <property type="component" value="Unassembled WGS sequence"/>
</dbReference>
<protein>
    <submittedName>
        <fullName evidence="1">WXG100 family type VII secretion target</fullName>
    </submittedName>
</protein>
<gene>
    <name evidence="1" type="ORF">D1970_05760</name>
</gene>
<dbReference type="OrthoDB" id="2914685at2"/>
<name>A0A398BBE2_9BACI</name>
<dbReference type="AlphaFoldDB" id="A0A398BBE2"/>
<reference evidence="1 2" key="1">
    <citation type="submission" date="2018-08" db="EMBL/GenBank/DDBJ databases">
        <title>Bacillus jemisoniae sp. nov., Bacillus chryseoplanitiae sp. nov., Bacillus resnikiae sp. nov., and Bacillus frankliniae sp. nov., isolated from Viking spacecraft and associated surfaces.</title>
        <authorList>
            <person name="Seuylemezian A."/>
            <person name="Vaishampayan P."/>
        </authorList>
    </citation>
    <scope>NUCLEOTIDE SEQUENCE [LARGE SCALE GENOMIC DNA]</scope>
    <source>
        <strain evidence="1 2">JJ-247</strain>
    </source>
</reference>